<comment type="caution">
    <text evidence="2">The sequence shown here is derived from an EMBL/GenBank/DDBJ whole genome shotgun (WGS) entry which is preliminary data.</text>
</comment>
<organism evidence="2 3">
    <name type="scientific">Protopolystoma xenopodis</name>
    <dbReference type="NCBI Taxonomy" id="117903"/>
    <lineage>
        <taxon>Eukaryota</taxon>
        <taxon>Metazoa</taxon>
        <taxon>Spiralia</taxon>
        <taxon>Lophotrochozoa</taxon>
        <taxon>Platyhelminthes</taxon>
        <taxon>Monogenea</taxon>
        <taxon>Polyopisthocotylea</taxon>
        <taxon>Polystomatidea</taxon>
        <taxon>Polystomatidae</taxon>
        <taxon>Protopolystoma</taxon>
    </lineage>
</organism>
<protein>
    <submittedName>
        <fullName evidence="2">Uncharacterized protein</fullName>
    </submittedName>
</protein>
<proteinExistence type="predicted"/>
<feature type="transmembrane region" description="Helical" evidence="1">
    <location>
        <begin position="93"/>
        <end position="112"/>
    </location>
</feature>
<keyword evidence="1" id="KW-0812">Transmembrane</keyword>
<evidence type="ECO:0000313" key="3">
    <source>
        <dbReference type="Proteomes" id="UP000784294"/>
    </source>
</evidence>
<evidence type="ECO:0000313" key="2">
    <source>
        <dbReference type="EMBL" id="VEL34431.1"/>
    </source>
</evidence>
<sequence length="135" mass="14945">MAFGMSKKTLIRDDLQFHLGPGFISTRPSSISFGALVGKTALVGLRATDKCLAHLRLQYSNGPHVQVGVRAIYYVCPVPEALTSADSTHDSHLFFSLFLSFYLSFFFLSLLLPQNGWLDALNKLSRCLLNHIGNL</sequence>
<gene>
    <name evidence="2" type="ORF">PXEA_LOCUS27871</name>
</gene>
<accession>A0A3S5CN34</accession>
<evidence type="ECO:0000256" key="1">
    <source>
        <dbReference type="SAM" id="Phobius"/>
    </source>
</evidence>
<keyword evidence="3" id="KW-1185">Reference proteome</keyword>
<dbReference type="Proteomes" id="UP000784294">
    <property type="component" value="Unassembled WGS sequence"/>
</dbReference>
<reference evidence="2" key="1">
    <citation type="submission" date="2018-11" db="EMBL/GenBank/DDBJ databases">
        <authorList>
            <consortium name="Pathogen Informatics"/>
        </authorList>
    </citation>
    <scope>NUCLEOTIDE SEQUENCE</scope>
</reference>
<name>A0A3S5CN34_9PLAT</name>
<keyword evidence="1" id="KW-1133">Transmembrane helix</keyword>
<keyword evidence="1" id="KW-0472">Membrane</keyword>
<dbReference type="EMBL" id="CAAALY010247643">
    <property type="protein sequence ID" value="VEL34431.1"/>
    <property type="molecule type" value="Genomic_DNA"/>
</dbReference>
<dbReference type="AlphaFoldDB" id="A0A3S5CN34"/>